<dbReference type="EMBL" id="JAOL01000075">
    <property type="protein sequence ID" value="EUA92560.1"/>
    <property type="molecule type" value="Genomic_DNA"/>
</dbReference>
<dbReference type="Proteomes" id="UP000020681">
    <property type="component" value="Unassembled WGS sequence"/>
</dbReference>
<sequence>MALSDADSEAAALPAWFAHAVGETSVMAPIVPAAPTMLVGMSTAGPAPVGAPADD</sequence>
<comment type="caution">
    <text evidence="1">The sequence shown here is derived from an EMBL/GenBank/DDBJ whole genome shotgun (WGS) entry which is preliminary data.</text>
</comment>
<name>A0ABN0R607_MYCUL</name>
<evidence type="ECO:0008006" key="3">
    <source>
        <dbReference type="Google" id="ProtNLM"/>
    </source>
</evidence>
<gene>
    <name evidence="1" type="ORF">I551_0957</name>
</gene>
<evidence type="ECO:0000313" key="2">
    <source>
        <dbReference type="Proteomes" id="UP000020681"/>
    </source>
</evidence>
<accession>A0ABN0R607</accession>
<reference evidence="1 2" key="1">
    <citation type="submission" date="2014-01" db="EMBL/GenBank/DDBJ databases">
        <authorList>
            <person name="Dobos K."/>
            <person name="Lenaerts A."/>
            <person name="Ordway D."/>
            <person name="DeGroote M.A."/>
            <person name="Parker T."/>
            <person name="Sizemore C."/>
            <person name="Tallon L.J."/>
            <person name="Sadzewicz L.K."/>
            <person name="Sengamalay N."/>
            <person name="Fraser C.M."/>
            <person name="Hine E."/>
            <person name="Shefchek K.A."/>
            <person name="Das S.P."/>
            <person name="Tettelin H."/>
        </authorList>
    </citation>
    <scope>NUCLEOTIDE SEQUENCE [LARGE SCALE GENOMIC DNA]</scope>
    <source>
        <strain evidence="1 2">Harvey</strain>
    </source>
</reference>
<organism evidence="1 2">
    <name type="scientific">Mycobacterium ulcerans str. Harvey</name>
    <dbReference type="NCBI Taxonomy" id="1299332"/>
    <lineage>
        <taxon>Bacteria</taxon>
        <taxon>Bacillati</taxon>
        <taxon>Actinomycetota</taxon>
        <taxon>Actinomycetes</taxon>
        <taxon>Mycobacteriales</taxon>
        <taxon>Mycobacteriaceae</taxon>
        <taxon>Mycobacterium</taxon>
        <taxon>Mycobacterium ulcerans group</taxon>
    </lineage>
</organism>
<keyword evidence="2" id="KW-1185">Reference proteome</keyword>
<evidence type="ECO:0000313" key="1">
    <source>
        <dbReference type="EMBL" id="EUA92560.1"/>
    </source>
</evidence>
<protein>
    <recommendedName>
        <fullName evidence="3">PPE family protein</fullName>
    </recommendedName>
</protein>
<proteinExistence type="predicted"/>